<organism evidence="2 3">
    <name type="scientific">Thiocapsa rosea</name>
    <dbReference type="NCBI Taxonomy" id="69360"/>
    <lineage>
        <taxon>Bacteria</taxon>
        <taxon>Pseudomonadati</taxon>
        <taxon>Pseudomonadota</taxon>
        <taxon>Gammaproteobacteria</taxon>
        <taxon>Chromatiales</taxon>
        <taxon>Chromatiaceae</taxon>
        <taxon>Thiocapsa</taxon>
    </lineage>
</organism>
<proteinExistence type="predicted"/>
<dbReference type="InterPro" id="IPR012337">
    <property type="entry name" value="RNaseH-like_sf"/>
</dbReference>
<dbReference type="AlphaFoldDB" id="A0A495VGB7"/>
<dbReference type="SUPFAM" id="SSF53098">
    <property type="entry name" value="Ribonuclease H-like"/>
    <property type="match status" value="1"/>
</dbReference>
<dbReference type="OrthoDB" id="5756618at2"/>
<evidence type="ECO:0000313" key="2">
    <source>
        <dbReference type="EMBL" id="RKT47487.1"/>
    </source>
</evidence>
<keyword evidence="3" id="KW-1185">Reference proteome</keyword>
<reference evidence="2 3" key="1">
    <citation type="submission" date="2018-10" db="EMBL/GenBank/DDBJ databases">
        <title>Genomic Encyclopedia of Archaeal and Bacterial Type Strains, Phase II (KMG-II): from individual species to whole genera.</title>
        <authorList>
            <person name="Goeker M."/>
        </authorList>
    </citation>
    <scope>NUCLEOTIDE SEQUENCE [LARGE SCALE GENOMIC DNA]</scope>
    <source>
        <strain evidence="2 3">DSM 235</strain>
    </source>
</reference>
<gene>
    <name evidence="2" type="ORF">BDD21_5077</name>
</gene>
<dbReference type="Proteomes" id="UP000274556">
    <property type="component" value="Unassembled WGS sequence"/>
</dbReference>
<evidence type="ECO:0000259" key="1">
    <source>
        <dbReference type="Pfam" id="PF13546"/>
    </source>
</evidence>
<evidence type="ECO:0000313" key="3">
    <source>
        <dbReference type="Proteomes" id="UP000274556"/>
    </source>
</evidence>
<dbReference type="EMBL" id="RBXL01000001">
    <property type="protein sequence ID" value="RKT47487.1"/>
    <property type="molecule type" value="Genomic_DNA"/>
</dbReference>
<dbReference type="Gene3D" id="3.90.350.10">
    <property type="entry name" value="Transposase Inhibitor Protein From Tn5, Chain A, domain 1"/>
    <property type="match status" value="1"/>
</dbReference>
<protein>
    <submittedName>
        <fullName evidence="2">DDE family transposase</fullName>
    </submittedName>
</protein>
<dbReference type="Pfam" id="PF13546">
    <property type="entry name" value="DDE_5"/>
    <property type="match status" value="1"/>
</dbReference>
<dbReference type="InterPro" id="IPR038721">
    <property type="entry name" value="IS701-like_DDE_dom"/>
</dbReference>
<accession>A0A495VGB7</accession>
<name>A0A495VGB7_9GAMM</name>
<feature type="domain" description="Transposase IS701-like DDE" evidence="1">
    <location>
        <begin position="22"/>
        <end position="268"/>
    </location>
</feature>
<sequence length="442" mass="49666">MPILPVLATQFQSLFPSSDHGRERARWFILTLQAILLPITASRTSNLLRTIATLFGVVIGEARYYTFMASVKLPWTRIWAVLWRAIPDPLTDGRLLVVLDDSINPKTGTKVFACQRSFDHAAKTNQSSFPWAQTIVTLGLLKVIHGRWCCLPLAFAFYLRRATLALRSVRIRGRVLTFETKFTQAVRLIQSFAGVFPRAPILVVTDSWFGNNGLLKPLRRALGSRAHLLSRLRVNAVLHDLPVAVPGRAGRPRKYGERLGSVKAMQTALRATARTYSLNLYGRVRDVVAAEQVVMLKSLRCQVRVVWVYRRTQWIALVTTDLTLSVEQMIEIYGARWKIEAGFREIKQEIGSAQTQTRNPDAVTNHLHFCMVATTITWIYAASLEQAPARRYAAARRTEYAFADVRRALAHDLADVGFGVDCDDPGQGTRNPLIVAVMRLVA</sequence>
<dbReference type="RefSeq" id="WP_120799448.1">
    <property type="nucleotide sequence ID" value="NZ_RBXL01000001.1"/>
</dbReference>
<comment type="caution">
    <text evidence="2">The sequence shown here is derived from an EMBL/GenBank/DDBJ whole genome shotgun (WGS) entry which is preliminary data.</text>
</comment>